<evidence type="ECO:0000313" key="2">
    <source>
        <dbReference type="EMBL" id="AQQ14572.1"/>
    </source>
</evidence>
<keyword evidence="1" id="KW-1133">Transmembrane helix</keyword>
<feature type="transmembrane region" description="Helical" evidence="1">
    <location>
        <begin position="124"/>
        <end position="142"/>
    </location>
</feature>
<protein>
    <submittedName>
        <fullName evidence="2">Uncharacterized protein</fullName>
    </submittedName>
</protein>
<evidence type="ECO:0000256" key="1">
    <source>
        <dbReference type="SAM" id="Phobius"/>
    </source>
</evidence>
<accession>A0A1Q2HUR4</accession>
<reference evidence="2 3" key="1">
    <citation type="submission" date="2016-12" db="EMBL/GenBank/DDBJ databases">
        <authorList>
            <person name="Song W.-J."/>
            <person name="Kurnit D.M."/>
        </authorList>
    </citation>
    <scope>NUCLEOTIDE SEQUENCE [LARGE SCALE GENOMIC DNA]</scope>
    <source>
        <strain evidence="2 3">DSM 30827</strain>
    </source>
</reference>
<evidence type="ECO:0000313" key="3">
    <source>
        <dbReference type="Proteomes" id="UP000217209"/>
    </source>
</evidence>
<keyword evidence="1" id="KW-0472">Membrane</keyword>
<sequence>MSANHDIESLQREESLERDAAVMPPLMRFGAVVVLLQCAAIFVYIGTLIVAQFEGGDTVIESQSAAANYVNLGTAIFLGVIFGFITWVSVETLRGRPRGQGAIMLIEAILFGVAIYMFRGGAPWLGAATMLTSVLVLITILHPDTRRFAEARYAVARGRR</sequence>
<keyword evidence="1" id="KW-0812">Transmembrane</keyword>
<feature type="transmembrane region" description="Helical" evidence="1">
    <location>
        <begin position="69"/>
        <end position="90"/>
    </location>
</feature>
<proteinExistence type="predicted"/>
<organism evidence="2 3">
    <name type="scientific">Corynebacterium glaucum</name>
    <dbReference type="NCBI Taxonomy" id="187491"/>
    <lineage>
        <taxon>Bacteria</taxon>
        <taxon>Bacillati</taxon>
        <taxon>Actinomycetota</taxon>
        <taxon>Actinomycetes</taxon>
        <taxon>Mycobacteriales</taxon>
        <taxon>Corynebacteriaceae</taxon>
        <taxon>Corynebacterium</taxon>
    </lineage>
</organism>
<name>A0A1Q2HUR4_9CORY</name>
<dbReference type="Proteomes" id="UP000217209">
    <property type="component" value="Chromosome"/>
</dbReference>
<feature type="transmembrane region" description="Helical" evidence="1">
    <location>
        <begin position="26"/>
        <end position="49"/>
    </location>
</feature>
<dbReference type="RefSeq" id="WP_232507169.1">
    <property type="nucleotide sequence ID" value="NZ_BAAAKB010000003.1"/>
</dbReference>
<dbReference type="EMBL" id="CP019688">
    <property type="protein sequence ID" value="AQQ14572.1"/>
    <property type="molecule type" value="Genomic_DNA"/>
</dbReference>
<feature type="transmembrane region" description="Helical" evidence="1">
    <location>
        <begin position="102"/>
        <end position="118"/>
    </location>
</feature>
<dbReference type="KEGG" id="cgv:CGLAU_02935"/>
<keyword evidence="3" id="KW-1185">Reference proteome</keyword>
<gene>
    <name evidence="2" type="ORF">CGLAU_02935</name>
</gene>
<dbReference type="AlphaFoldDB" id="A0A1Q2HUR4"/>